<dbReference type="InterPro" id="IPR001810">
    <property type="entry name" value="F-box_dom"/>
</dbReference>
<organism evidence="2 3">
    <name type="scientific">Adineta ricciae</name>
    <name type="common">Rotifer</name>
    <dbReference type="NCBI Taxonomy" id="249248"/>
    <lineage>
        <taxon>Eukaryota</taxon>
        <taxon>Metazoa</taxon>
        <taxon>Spiralia</taxon>
        <taxon>Gnathifera</taxon>
        <taxon>Rotifera</taxon>
        <taxon>Eurotatoria</taxon>
        <taxon>Bdelloidea</taxon>
        <taxon>Adinetida</taxon>
        <taxon>Adinetidae</taxon>
        <taxon>Adineta</taxon>
    </lineage>
</organism>
<feature type="non-terminal residue" evidence="2">
    <location>
        <position position="1"/>
    </location>
</feature>
<comment type="caution">
    <text evidence="2">The sequence shown here is derived from an EMBL/GenBank/DDBJ whole genome shotgun (WGS) entry which is preliminary data.</text>
</comment>
<evidence type="ECO:0000313" key="3">
    <source>
        <dbReference type="Proteomes" id="UP000663828"/>
    </source>
</evidence>
<dbReference type="AlphaFoldDB" id="A0A815ZGE0"/>
<dbReference type="Proteomes" id="UP000663828">
    <property type="component" value="Unassembled WGS sequence"/>
</dbReference>
<keyword evidence="3" id="KW-1185">Reference proteome</keyword>
<dbReference type="PROSITE" id="PS50181">
    <property type="entry name" value="FBOX"/>
    <property type="match status" value="1"/>
</dbReference>
<feature type="domain" description="F-box" evidence="1">
    <location>
        <begin position="1"/>
        <end position="55"/>
    </location>
</feature>
<accession>A0A815ZGE0</accession>
<dbReference type="SUPFAM" id="SSF52047">
    <property type="entry name" value="RNI-like"/>
    <property type="match status" value="1"/>
</dbReference>
<evidence type="ECO:0000259" key="1">
    <source>
        <dbReference type="PROSITE" id="PS50181"/>
    </source>
</evidence>
<proteinExistence type="predicted"/>
<gene>
    <name evidence="2" type="ORF">XAT740_LOCUS45710</name>
</gene>
<evidence type="ECO:0000313" key="2">
    <source>
        <dbReference type="EMBL" id="CAF1582932.1"/>
    </source>
</evidence>
<dbReference type="EMBL" id="CAJNOR010006016">
    <property type="protein sequence ID" value="CAF1582932.1"/>
    <property type="molecule type" value="Genomic_DNA"/>
</dbReference>
<sequence length="518" mass="61176">MMIFELLPNEIVLECFIYLNAPDLFYAFDNLNNRFQQLIENIPLSVYCQDVRKRIFDQFCSQLHIKLQIKRNIYSLQLSNKNETCGQIGCFFSQFSLDEFDHLRSLILINVKPDEIQTLEYALLSLSNLSYFAYNLKSNSILNSFTLSLPNLRRLVLENFYEWPFLTRQMTLNTLTHVTITNCNDDEYYEVIQNTSMLKYLEITNLSLMSKKLPNLKILTLSVASGDEDLLDALSWQNLISSSLSHLRIFKFYFSITLYDENINDWLNTIGFNMIKNFENDFWTKQHHWNIAYQLEIDHIIVFTLPCMKYDCKITSHTKFSQNYLSMDHIMYLTLGSSVILNHLNTFFSNLHSLTFDRQLFISLEFDYDSFVLNLMEWIKKFINLSSIQRLNIENTSGKDLSSILIEIFETASHLSAISVYSTDLLILLKDDQLCQYFDKRITELTIREDLFYGQSFNLLKPIWEKFSNLKRLKCEIRTHDDLLTLLKQLPKLTNLSVFKITTFREDVKGWIEENIPE</sequence>
<reference evidence="2" key="1">
    <citation type="submission" date="2021-02" db="EMBL/GenBank/DDBJ databases">
        <authorList>
            <person name="Nowell W R."/>
        </authorList>
    </citation>
    <scope>NUCLEOTIDE SEQUENCE</scope>
</reference>
<protein>
    <recommendedName>
        <fullName evidence="1">F-box domain-containing protein</fullName>
    </recommendedName>
</protein>
<name>A0A815ZGE0_ADIRI</name>